<feature type="compositionally biased region" description="Basic and acidic residues" evidence="7">
    <location>
        <begin position="9"/>
        <end position="23"/>
    </location>
</feature>
<keyword evidence="4" id="KW-0472">Membrane</keyword>
<dbReference type="Pfam" id="PF16708">
    <property type="entry name" value="LppA"/>
    <property type="match status" value="1"/>
</dbReference>
<sequence>MSNTPEPYEGEHRPRGKADSEIKAEETAALFEELKQRPGRQSVVEPRFERMQEDIKTAISTLVPGLEWSTTRTRGESPCAAPYSSTPGIEVSLLPFSSDTPVPADRWPAVLEAVNSIAVANGFEGVDLTRDDGLRRSVSLRDPDGGQILLGAGGRTALMITTGCYLR</sequence>
<evidence type="ECO:0000256" key="4">
    <source>
        <dbReference type="ARBA" id="ARBA00023136"/>
    </source>
</evidence>
<dbReference type="Proteomes" id="UP001185755">
    <property type="component" value="Unassembled WGS sequence"/>
</dbReference>
<evidence type="ECO:0000256" key="1">
    <source>
        <dbReference type="ARBA" id="ARBA00004193"/>
    </source>
</evidence>
<feature type="region of interest" description="Disordered" evidence="7">
    <location>
        <begin position="1"/>
        <end position="23"/>
    </location>
</feature>
<evidence type="ECO:0000256" key="7">
    <source>
        <dbReference type="SAM" id="MobiDB-lite"/>
    </source>
</evidence>
<comment type="subcellular location">
    <subcellularLocation>
        <location evidence="1">Cell membrane</location>
        <topology evidence="1">Lipid-anchor</topology>
    </subcellularLocation>
</comment>
<evidence type="ECO:0000313" key="8">
    <source>
        <dbReference type="EMBL" id="MDV6260023.1"/>
    </source>
</evidence>
<keyword evidence="2" id="KW-1003">Cell membrane</keyword>
<evidence type="ECO:0000256" key="5">
    <source>
        <dbReference type="ARBA" id="ARBA00023139"/>
    </source>
</evidence>
<evidence type="ECO:0000256" key="3">
    <source>
        <dbReference type="ARBA" id="ARBA00022729"/>
    </source>
</evidence>
<evidence type="ECO:0000256" key="2">
    <source>
        <dbReference type="ARBA" id="ARBA00022475"/>
    </source>
</evidence>
<comment type="caution">
    <text evidence="8">The sequence shown here is derived from an EMBL/GenBank/DDBJ whole genome shotgun (WGS) entry which is preliminary data.</text>
</comment>
<dbReference type="Gene3D" id="3.30.2030.20">
    <property type="match status" value="1"/>
</dbReference>
<proteinExistence type="predicted"/>
<keyword evidence="6 8" id="KW-0449">Lipoprotein</keyword>
<dbReference type="EMBL" id="JAWLJX010000001">
    <property type="protein sequence ID" value="MDV6260023.1"/>
    <property type="molecule type" value="Genomic_DNA"/>
</dbReference>
<reference evidence="8 9" key="1">
    <citation type="submission" date="2023-10" db="EMBL/GenBank/DDBJ databases">
        <title>Development of a sustainable strategy for remediation of hydrocarbon-contaminated territories based on the waste exchange concept.</title>
        <authorList>
            <person name="Krivoruchko A."/>
        </authorList>
    </citation>
    <scope>NUCLEOTIDE SEQUENCE [LARGE SCALE GENOMIC DNA]</scope>
    <source>
        <strain evidence="8 9">IEGM 1323</strain>
    </source>
</reference>
<protein>
    <submittedName>
        <fullName evidence="8">LppA family lipoprotein</fullName>
    </submittedName>
</protein>
<evidence type="ECO:0000313" key="9">
    <source>
        <dbReference type="Proteomes" id="UP001185755"/>
    </source>
</evidence>
<keyword evidence="5" id="KW-0564">Palmitate</keyword>
<accession>A0ABU4B765</accession>
<keyword evidence="3" id="KW-0732">Signal</keyword>
<evidence type="ECO:0000256" key="6">
    <source>
        <dbReference type="ARBA" id="ARBA00023288"/>
    </source>
</evidence>
<dbReference type="InterPro" id="IPR032018">
    <property type="entry name" value="LppA/LppB/LprP"/>
</dbReference>
<keyword evidence="9" id="KW-1185">Reference proteome</keyword>
<gene>
    <name evidence="8" type="ORF">R3P96_01595</name>
</gene>
<organism evidence="8 9">
    <name type="scientific">Rhodococcoides yunnanense</name>
    <dbReference type="NCBI Taxonomy" id="278209"/>
    <lineage>
        <taxon>Bacteria</taxon>
        <taxon>Bacillati</taxon>
        <taxon>Actinomycetota</taxon>
        <taxon>Actinomycetes</taxon>
        <taxon>Mycobacteriales</taxon>
        <taxon>Nocardiaceae</taxon>
        <taxon>Rhodococcoides</taxon>
    </lineage>
</organism>
<name>A0ABU4B765_9NOCA</name>
<dbReference type="RefSeq" id="WP_283274242.1">
    <property type="nucleotide sequence ID" value="NZ_JAWLJX010000001.1"/>
</dbReference>